<evidence type="ECO:0000313" key="4">
    <source>
        <dbReference type="Proteomes" id="UP000003120"/>
    </source>
</evidence>
<feature type="signal peptide" evidence="2">
    <location>
        <begin position="1"/>
        <end position="26"/>
    </location>
</feature>
<name>A0AAN4AU57_9FUSO</name>
<gene>
    <name evidence="3" type="ORF">HMPREF1127_1373</name>
</gene>
<evidence type="ECO:0000256" key="1">
    <source>
        <dbReference type="SAM" id="MobiDB-lite"/>
    </source>
</evidence>
<reference evidence="3 4" key="1">
    <citation type="submission" date="2012-07" db="EMBL/GenBank/DDBJ databases">
        <authorList>
            <person name="Durkin A.S."/>
            <person name="McCorrison J."/>
            <person name="Torralba M."/>
            <person name="Gillis M."/>
            <person name="Methe B."/>
            <person name="Sutton G."/>
            <person name="Nelson K.E."/>
        </authorList>
    </citation>
    <scope>NUCLEOTIDE SEQUENCE [LARGE SCALE GENOMIC DNA]</scope>
    <source>
        <strain evidence="3 4">Fnf 1007</strain>
    </source>
</reference>
<proteinExistence type="predicted"/>
<protein>
    <submittedName>
        <fullName evidence="3">Glycine zipper</fullName>
    </submittedName>
</protein>
<dbReference type="Proteomes" id="UP000003120">
    <property type="component" value="Unassembled WGS sequence"/>
</dbReference>
<comment type="caution">
    <text evidence="3">The sequence shown here is derived from an EMBL/GenBank/DDBJ whole genome shotgun (WGS) entry which is preliminary data.</text>
</comment>
<dbReference type="RefSeq" id="WP_005960256.1">
    <property type="nucleotide sequence ID" value="NZ_ALKK01000004.1"/>
</dbReference>
<organism evidence="3 4">
    <name type="scientific">Fusobacterium necrophorum subsp. funduliforme Fnf 1007</name>
    <dbReference type="NCBI Taxonomy" id="1161424"/>
    <lineage>
        <taxon>Bacteria</taxon>
        <taxon>Fusobacteriati</taxon>
        <taxon>Fusobacteriota</taxon>
        <taxon>Fusobacteriia</taxon>
        <taxon>Fusobacteriales</taxon>
        <taxon>Fusobacteriaceae</taxon>
        <taxon>Fusobacterium</taxon>
    </lineage>
</organism>
<accession>A0AAN4AU57</accession>
<dbReference type="EMBL" id="ALKK01000004">
    <property type="protein sequence ID" value="EJU18952.1"/>
    <property type="molecule type" value="Genomic_DNA"/>
</dbReference>
<sequence>MKEKVRKGTILLSFMFLMLASKTMSVETCYDGEGMGIYDFDSGACLHMNTRDYFSYILGPFEYTGENSGFGAIVGAIIGGGLGSGVGGGTSGSFIGGYVGSSIGSSIGDSMEGKSNEYAEEKWNNKNENSTSWRFRRR</sequence>
<feature type="region of interest" description="Disordered" evidence="1">
    <location>
        <begin position="117"/>
        <end position="138"/>
    </location>
</feature>
<feature type="chain" id="PRO_5042994713" evidence="2">
    <location>
        <begin position="27"/>
        <end position="138"/>
    </location>
</feature>
<feature type="compositionally biased region" description="Polar residues" evidence="1">
    <location>
        <begin position="126"/>
        <end position="138"/>
    </location>
</feature>
<evidence type="ECO:0000313" key="3">
    <source>
        <dbReference type="EMBL" id="EJU18952.1"/>
    </source>
</evidence>
<keyword evidence="2" id="KW-0732">Signal</keyword>
<evidence type="ECO:0000256" key="2">
    <source>
        <dbReference type="SAM" id="SignalP"/>
    </source>
</evidence>
<dbReference type="GeneID" id="75076526"/>
<dbReference type="AlphaFoldDB" id="A0AAN4AU57"/>